<dbReference type="AlphaFoldDB" id="A0A975D343"/>
<reference evidence="3" key="2">
    <citation type="submission" date="2021-04" db="EMBL/GenBank/DDBJ databases">
        <title>Isolation and genomic analysis of the ibuprofen-degrading bacterium Sphingomonas strain MPO218.</title>
        <authorList>
            <person name="Aulestia M."/>
            <person name="Flores A."/>
            <person name="Mangas E.L."/>
            <person name="Perez-Pulido A.J."/>
            <person name="Santero E."/>
            <person name="Camacho E.M."/>
        </authorList>
    </citation>
    <scope>NUCLEOTIDE SEQUENCE</scope>
    <source>
        <strain evidence="3">MPO218</strain>
    </source>
</reference>
<dbReference type="Gene3D" id="3.30.530.20">
    <property type="match status" value="1"/>
</dbReference>
<feature type="domain" description="Activator of Hsp90 ATPase homologue 1/2-like C-terminal" evidence="2">
    <location>
        <begin position="16"/>
        <end position="164"/>
    </location>
</feature>
<evidence type="ECO:0000313" key="3">
    <source>
        <dbReference type="EMBL" id="QTH22052.1"/>
    </source>
</evidence>
<dbReference type="Pfam" id="PF08327">
    <property type="entry name" value="AHSA1"/>
    <property type="match status" value="1"/>
</dbReference>
<dbReference type="SUPFAM" id="SSF55961">
    <property type="entry name" value="Bet v1-like"/>
    <property type="match status" value="1"/>
</dbReference>
<name>A0A975D343_9SPHN</name>
<dbReference type="InterPro" id="IPR023393">
    <property type="entry name" value="START-like_dom_sf"/>
</dbReference>
<comment type="similarity">
    <text evidence="1">Belongs to the AHA1 family.</text>
</comment>
<sequence length="167" mass="19018">MTMSNPDEFVMSRLFKAPRDRVWAAWTRPEQLARWFGPRGVTTTLVAADIRPGGFFHCRMDMADGGGTLWAKLVYREIAAPERIVWEHSFADRDGNIVGSPFSEHWPKRLLTTVLFEEAGADTRVRLSWVPIDASAEELREYRDAIPSFDDGWAGSYEALDRLLAQD</sequence>
<evidence type="ECO:0000259" key="2">
    <source>
        <dbReference type="Pfam" id="PF08327"/>
    </source>
</evidence>
<dbReference type="Proteomes" id="UP000664914">
    <property type="component" value="Chromosome"/>
</dbReference>
<accession>A0A975D343</accession>
<protein>
    <submittedName>
        <fullName evidence="3">SRPBCC domain-containing protein</fullName>
    </submittedName>
</protein>
<gene>
    <name evidence="3" type="ORF">HRJ34_00465</name>
</gene>
<dbReference type="EMBL" id="CP059319">
    <property type="protein sequence ID" value="QTH22052.1"/>
    <property type="molecule type" value="Genomic_DNA"/>
</dbReference>
<reference evidence="3" key="1">
    <citation type="submission" date="2020-07" db="EMBL/GenBank/DDBJ databases">
        <authorList>
            <person name="Camacho E."/>
        </authorList>
    </citation>
    <scope>NUCLEOTIDE SEQUENCE</scope>
    <source>
        <strain evidence="3">MPO218</strain>
    </source>
</reference>
<proteinExistence type="inferred from homology"/>
<evidence type="ECO:0000256" key="1">
    <source>
        <dbReference type="ARBA" id="ARBA00006817"/>
    </source>
</evidence>
<organism evidence="3 4">
    <name type="scientific">Rhizorhabdus wittichii</name>
    <dbReference type="NCBI Taxonomy" id="160791"/>
    <lineage>
        <taxon>Bacteria</taxon>
        <taxon>Pseudomonadati</taxon>
        <taxon>Pseudomonadota</taxon>
        <taxon>Alphaproteobacteria</taxon>
        <taxon>Sphingomonadales</taxon>
        <taxon>Sphingomonadaceae</taxon>
        <taxon>Rhizorhabdus</taxon>
    </lineage>
</organism>
<evidence type="ECO:0000313" key="4">
    <source>
        <dbReference type="Proteomes" id="UP000664914"/>
    </source>
</evidence>
<dbReference type="InterPro" id="IPR013538">
    <property type="entry name" value="ASHA1/2-like_C"/>
</dbReference>